<sequence length="171" mass="20336">MEQRILQYRKQIDEWLTEMEQNVQTLSQHGEYSTQAVQRQTHTQKTDTEKTDIKKTDIKKTDTEEQTMQEMVQDKLKEHLVQVGFFQHERLIHLIVTVTFALLEMLAIVISVISDSLFTLLLPIVILILLIPYIRHYYILENEVQKMYGQYDRMRRLQQTAAGSKIEKPER</sequence>
<keyword evidence="2" id="KW-1133">Transmembrane helix</keyword>
<dbReference type="Proteomes" id="UP000515981">
    <property type="component" value="Chromosome"/>
</dbReference>
<dbReference type="AlphaFoldDB" id="A0A7G9FXQ7"/>
<feature type="transmembrane region" description="Helical" evidence="2">
    <location>
        <begin position="91"/>
        <end position="114"/>
    </location>
</feature>
<keyword evidence="4" id="KW-1185">Reference proteome</keyword>
<evidence type="ECO:0000313" key="3">
    <source>
        <dbReference type="EMBL" id="QNM03339.1"/>
    </source>
</evidence>
<reference evidence="3 4" key="1">
    <citation type="submission" date="2020-08" db="EMBL/GenBank/DDBJ databases">
        <authorList>
            <person name="Liu C."/>
            <person name="Sun Q."/>
        </authorList>
    </citation>
    <scope>NUCLEOTIDE SEQUENCE [LARGE SCALE GENOMIC DNA]</scope>
    <source>
        <strain evidence="3 4">NSJ-8</strain>
    </source>
</reference>
<name>A0A7G9FXQ7_9FIRM</name>
<gene>
    <name evidence="3" type="ORF">H9Q77_04235</name>
</gene>
<keyword evidence="2" id="KW-0812">Transmembrane</keyword>
<evidence type="ECO:0000256" key="2">
    <source>
        <dbReference type="SAM" id="Phobius"/>
    </source>
</evidence>
<evidence type="ECO:0000256" key="1">
    <source>
        <dbReference type="SAM" id="MobiDB-lite"/>
    </source>
</evidence>
<dbReference type="EMBL" id="CP060633">
    <property type="protein sequence ID" value="QNM03339.1"/>
    <property type="molecule type" value="Genomic_DNA"/>
</dbReference>
<evidence type="ECO:0000313" key="4">
    <source>
        <dbReference type="Proteomes" id="UP000515981"/>
    </source>
</evidence>
<organism evidence="3 4">
    <name type="scientific">Simiaoa sunii</name>
    <dbReference type="NCBI Taxonomy" id="2763672"/>
    <lineage>
        <taxon>Bacteria</taxon>
        <taxon>Bacillati</taxon>
        <taxon>Bacillota</taxon>
        <taxon>Clostridia</taxon>
        <taxon>Lachnospirales</taxon>
        <taxon>Lachnospiraceae</taxon>
        <taxon>Simiaoa</taxon>
    </lineage>
</organism>
<accession>A0A7G9FXQ7</accession>
<feature type="transmembrane region" description="Helical" evidence="2">
    <location>
        <begin position="120"/>
        <end position="138"/>
    </location>
</feature>
<protein>
    <submittedName>
        <fullName evidence="3">Uncharacterized protein</fullName>
    </submittedName>
</protein>
<proteinExistence type="predicted"/>
<keyword evidence="2" id="KW-0472">Membrane</keyword>
<feature type="region of interest" description="Disordered" evidence="1">
    <location>
        <begin position="33"/>
        <end position="52"/>
    </location>
</feature>
<dbReference type="RefSeq" id="WP_118693105.1">
    <property type="nucleotide sequence ID" value="NZ_CP060633.1"/>
</dbReference>
<dbReference type="KEGG" id="ssun:H9Q77_04235"/>